<dbReference type="EMBL" id="AP035786">
    <property type="protein sequence ID" value="BFO74541.1"/>
    <property type="molecule type" value="Genomic_DNA"/>
</dbReference>
<reference evidence="1" key="1">
    <citation type="submission" date="2024-07" db="EMBL/GenBank/DDBJ databases">
        <title>Complete genome sequence of Prevotella sp. YM-2024 GTC17254.</title>
        <authorList>
            <person name="Hayashi M."/>
            <person name="Muto Y."/>
            <person name="Tanaka K."/>
            <person name="Niwa H."/>
        </authorList>
    </citation>
    <scope>NUCLEOTIDE SEQUENCE</scope>
    <source>
        <strain evidence="1">GTC17254</strain>
    </source>
</reference>
<accession>A0AB33J359</accession>
<name>A0AB33J359_9BACT</name>
<protein>
    <submittedName>
        <fullName evidence="1">Uncharacterized protein</fullName>
    </submittedName>
</protein>
<gene>
    <name evidence="1" type="ORF">GTC17254_21380</name>
</gene>
<organism evidence="1">
    <name type="scientific">Prevotella sp. GTC17254</name>
    <dbReference type="NCBI Taxonomy" id="3236794"/>
    <lineage>
        <taxon>Bacteria</taxon>
        <taxon>Pseudomonadati</taxon>
        <taxon>Bacteroidota</taxon>
        <taxon>Bacteroidia</taxon>
        <taxon>Bacteroidales</taxon>
        <taxon>Prevotellaceae</taxon>
        <taxon>Prevotella</taxon>
    </lineage>
</organism>
<sequence length="67" mass="7486">MKTAYKKPYETPVTEIISTDLSPVMYQTSIQQAGEDETGGEVDAKQGSFFFDEEDDWANPGFDAWGD</sequence>
<dbReference type="AlphaFoldDB" id="A0AB33J359"/>
<proteinExistence type="predicted"/>
<evidence type="ECO:0000313" key="1">
    <source>
        <dbReference type="EMBL" id="BFO74541.1"/>
    </source>
</evidence>